<dbReference type="EMBL" id="CP073347">
    <property type="protein sequence ID" value="UTW14356.1"/>
    <property type="molecule type" value="Genomic_DNA"/>
</dbReference>
<protein>
    <submittedName>
        <fullName evidence="1">tRNA (Adenine(22)-N(1))-methyltransferase TrmK</fullName>
    </submittedName>
</protein>
<dbReference type="Pfam" id="PF12847">
    <property type="entry name" value="Methyltransf_18"/>
    <property type="match status" value="2"/>
</dbReference>
<dbReference type="Proteomes" id="UP001058461">
    <property type="component" value="Chromosome"/>
</dbReference>
<evidence type="ECO:0000313" key="2">
    <source>
        <dbReference type="Proteomes" id="UP001058461"/>
    </source>
</evidence>
<name>A0ABY5HPJ9_9GAMM</name>
<dbReference type="Gene3D" id="3.40.50.150">
    <property type="entry name" value="Vaccinia Virus protein VP39"/>
    <property type="match status" value="1"/>
</dbReference>
<gene>
    <name evidence="1" type="ORF">KDW95_07465</name>
</gene>
<keyword evidence="2" id="KW-1185">Reference proteome</keyword>
<dbReference type="InterPro" id="IPR029063">
    <property type="entry name" value="SAM-dependent_MTases_sf"/>
</dbReference>
<dbReference type="InterPro" id="IPR016876">
    <property type="entry name" value="UCP028234"/>
</dbReference>
<organism evidence="1 2">
    <name type="scientific">Marinobacterium rhizophilum</name>
    <dbReference type="NCBI Taxonomy" id="420402"/>
    <lineage>
        <taxon>Bacteria</taxon>
        <taxon>Pseudomonadati</taxon>
        <taxon>Pseudomonadota</taxon>
        <taxon>Gammaproteobacteria</taxon>
        <taxon>Oceanospirillales</taxon>
        <taxon>Oceanospirillaceae</taxon>
        <taxon>Marinobacterium</taxon>
    </lineage>
</organism>
<sequence>MTLGKRLAKIESMVTAGYDHIWDCCCDHGLLGAQLLTRQAAPCIHFVDRVPALMGDLEQKLLRFCPLQPTQLPTPPSVQAPIKGSSEWHLHCLDVATLPLQQHAGRHLVIIAGVGGDLMIQLVSAIHSAHPTADIDFLLCPVHHQFALRQQLIRLGFGLRNEALVEENRRCYEILLLCTPAARCQAADSISPVGNQLWRAASATETKIASDYLDKTLRHYKRIQQGNKADVQHIIRAYQAVTVA</sequence>
<dbReference type="PANTHER" id="PTHR38451">
    <property type="entry name" value="TRNA (ADENINE(22)-N(1))-METHYLTRANSFERASE"/>
    <property type="match status" value="1"/>
</dbReference>
<reference evidence="1" key="1">
    <citation type="submission" date="2021-04" db="EMBL/GenBank/DDBJ databases">
        <title>Oceanospirillales bacteria with DddD are important DMSP degraders in coastal seawater.</title>
        <authorList>
            <person name="Liu J."/>
        </authorList>
    </citation>
    <scope>NUCLEOTIDE SEQUENCE</scope>
    <source>
        <strain evidence="1">D13-1</strain>
    </source>
</reference>
<proteinExistence type="predicted"/>
<evidence type="ECO:0000313" key="1">
    <source>
        <dbReference type="EMBL" id="UTW14356.1"/>
    </source>
</evidence>
<dbReference type="PANTHER" id="PTHR38451:SF1">
    <property type="entry name" value="TRNA (ADENINE(22)-N(1))-METHYLTRANSFERASE"/>
    <property type="match status" value="1"/>
</dbReference>
<dbReference type="PIRSF" id="PIRSF028234">
    <property type="entry name" value="UCP028234"/>
    <property type="match status" value="1"/>
</dbReference>
<accession>A0ABY5HPJ9</accession>